<feature type="region of interest" description="Disordered" evidence="1">
    <location>
        <begin position="186"/>
        <end position="205"/>
    </location>
</feature>
<organism evidence="2 3">
    <name type="scientific">Coffea canephora</name>
    <name type="common">Robusta coffee</name>
    <dbReference type="NCBI Taxonomy" id="49390"/>
    <lineage>
        <taxon>Eukaryota</taxon>
        <taxon>Viridiplantae</taxon>
        <taxon>Streptophyta</taxon>
        <taxon>Embryophyta</taxon>
        <taxon>Tracheophyta</taxon>
        <taxon>Spermatophyta</taxon>
        <taxon>Magnoliopsida</taxon>
        <taxon>eudicotyledons</taxon>
        <taxon>Gunneridae</taxon>
        <taxon>Pentapetalae</taxon>
        <taxon>asterids</taxon>
        <taxon>lamiids</taxon>
        <taxon>Gentianales</taxon>
        <taxon>Rubiaceae</taxon>
        <taxon>Ixoroideae</taxon>
        <taxon>Gardenieae complex</taxon>
        <taxon>Bertiereae - Coffeeae clade</taxon>
        <taxon>Coffeeae</taxon>
        <taxon>Coffea</taxon>
    </lineage>
</organism>
<protein>
    <submittedName>
        <fullName evidence="2">Uncharacterized protein</fullName>
    </submittedName>
</protein>
<feature type="compositionally biased region" description="Low complexity" evidence="1">
    <location>
        <begin position="34"/>
        <end position="55"/>
    </location>
</feature>
<dbReference type="Gramene" id="CDP18802">
    <property type="protein sequence ID" value="CDP18802"/>
    <property type="gene ID" value="GSCOC_T00005578001"/>
</dbReference>
<name>A0A068VE03_COFCA</name>
<feature type="compositionally biased region" description="Polar residues" evidence="1">
    <location>
        <begin position="143"/>
        <end position="163"/>
    </location>
</feature>
<reference evidence="3" key="1">
    <citation type="journal article" date="2014" name="Science">
        <title>The coffee genome provides insight into the convergent evolution of caffeine biosynthesis.</title>
        <authorList>
            <person name="Denoeud F."/>
            <person name="Carretero-Paulet L."/>
            <person name="Dereeper A."/>
            <person name="Droc G."/>
            <person name="Guyot R."/>
            <person name="Pietrella M."/>
            <person name="Zheng C."/>
            <person name="Alberti A."/>
            <person name="Anthony F."/>
            <person name="Aprea G."/>
            <person name="Aury J.M."/>
            <person name="Bento P."/>
            <person name="Bernard M."/>
            <person name="Bocs S."/>
            <person name="Campa C."/>
            <person name="Cenci A."/>
            <person name="Combes M.C."/>
            <person name="Crouzillat D."/>
            <person name="Da Silva C."/>
            <person name="Daddiego L."/>
            <person name="De Bellis F."/>
            <person name="Dussert S."/>
            <person name="Garsmeur O."/>
            <person name="Gayraud T."/>
            <person name="Guignon V."/>
            <person name="Jahn K."/>
            <person name="Jamilloux V."/>
            <person name="Joet T."/>
            <person name="Labadie K."/>
            <person name="Lan T."/>
            <person name="Leclercq J."/>
            <person name="Lepelley M."/>
            <person name="Leroy T."/>
            <person name="Li L.T."/>
            <person name="Librado P."/>
            <person name="Lopez L."/>
            <person name="Munoz A."/>
            <person name="Noel B."/>
            <person name="Pallavicini A."/>
            <person name="Perrotta G."/>
            <person name="Poncet V."/>
            <person name="Pot D."/>
            <person name="Priyono X."/>
            <person name="Rigoreau M."/>
            <person name="Rouard M."/>
            <person name="Rozas J."/>
            <person name="Tranchant-Dubreuil C."/>
            <person name="VanBuren R."/>
            <person name="Zhang Q."/>
            <person name="Andrade A.C."/>
            <person name="Argout X."/>
            <person name="Bertrand B."/>
            <person name="de Kochko A."/>
            <person name="Graziosi G."/>
            <person name="Henry R.J."/>
            <person name="Jayarama X."/>
            <person name="Ming R."/>
            <person name="Nagai C."/>
            <person name="Rounsley S."/>
            <person name="Sankoff D."/>
            <person name="Giuliano G."/>
            <person name="Albert V.A."/>
            <person name="Wincker P."/>
            <person name="Lashermes P."/>
        </authorList>
    </citation>
    <scope>NUCLEOTIDE SEQUENCE [LARGE SCALE GENOMIC DNA]</scope>
    <source>
        <strain evidence="3">cv. DH200-94</strain>
    </source>
</reference>
<sequence>MEEEHETSSLRARRKKSSVTLRCCFNGHRRADSLDAPSSSSVLPSPSSSRRMSPSAWIRSKTNELPDVKIKGTYRGLMSCMRRHRRHSSADFSYDPLSYSLNFEDDDHESSEGTGEFPMRSFAARLPLSPPRSATGDGDQIRMKQQPQMTSRTTPQPTIAGSPSTTRAAAVAEVLKSLQQLDVETPAGRTRGTPELSPPIHNTRKQQHLAEEIRKSRSSDHDHAGELMRRSLDLPHPPPTPGKVILTSTTPTTSASTTTPTSRQVLVELF</sequence>
<dbReference type="PANTHER" id="PTHR33168">
    <property type="entry name" value="STRESS INDUCED PROTEIN-RELATED"/>
    <property type="match status" value="1"/>
</dbReference>
<feature type="region of interest" description="Disordered" evidence="1">
    <location>
        <begin position="29"/>
        <end position="58"/>
    </location>
</feature>
<accession>A0A068VE03</accession>
<dbReference type="AlphaFoldDB" id="A0A068VE03"/>
<dbReference type="STRING" id="49390.A0A068VE03"/>
<keyword evidence="3" id="KW-1185">Reference proteome</keyword>
<proteinExistence type="predicted"/>
<evidence type="ECO:0000313" key="3">
    <source>
        <dbReference type="Proteomes" id="UP000295252"/>
    </source>
</evidence>
<feature type="region of interest" description="Disordered" evidence="1">
    <location>
        <begin position="230"/>
        <end position="261"/>
    </location>
</feature>
<dbReference type="InParanoid" id="A0A068VE03"/>
<dbReference type="OrthoDB" id="657187at2759"/>
<gene>
    <name evidence="2" type="ORF">GSCOC_T00005578001</name>
</gene>
<feature type="compositionally biased region" description="Low complexity" evidence="1">
    <location>
        <begin position="247"/>
        <end position="261"/>
    </location>
</feature>
<dbReference type="Proteomes" id="UP000295252">
    <property type="component" value="Chromosome X"/>
</dbReference>
<evidence type="ECO:0000313" key="2">
    <source>
        <dbReference type="EMBL" id="CDP18802.1"/>
    </source>
</evidence>
<evidence type="ECO:0000256" key="1">
    <source>
        <dbReference type="SAM" id="MobiDB-lite"/>
    </source>
</evidence>
<dbReference type="EMBL" id="HG739372">
    <property type="protein sequence ID" value="CDP18802.1"/>
    <property type="molecule type" value="Genomic_DNA"/>
</dbReference>
<feature type="region of interest" description="Disordered" evidence="1">
    <location>
        <begin position="126"/>
        <end position="163"/>
    </location>
</feature>